<accession>A0A915KBA6</accession>
<dbReference type="OMA" id="HESNYAL"/>
<reference evidence="2" key="1">
    <citation type="submission" date="2022-11" db="UniProtKB">
        <authorList>
            <consortium name="WormBaseParasite"/>
        </authorList>
    </citation>
    <scope>IDENTIFICATION</scope>
</reference>
<protein>
    <submittedName>
        <fullName evidence="2">Uncharacterized protein</fullName>
    </submittedName>
</protein>
<name>A0A915KBA6_ROMCU</name>
<proteinExistence type="predicted"/>
<dbReference type="AlphaFoldDB" id="A0A915KBA6"/>
<sequence>MLHFFAGWKKKVSAMPKNNHLSIKNRSKISAFAKSGLSEHQIIDRMSLEYGVKTLKSAIQRLLTKENAFGTLERKKGSGGLKKMNVRQDRQLALGTHRQSLGQLSADFECLSGVKLSQNSVKRHLAPVV</sequence>
<organism evidence="1 2">
    <name type="scientific">Romanomermis culicivorax</name>
    <name type="common">Nematode worm</name>
    <dbReference type="NCBI Taxonomy" id="13658"/>
    <lineage>
        <taxon>Eukaryota</taxon>
        <taxon>Metazoa</taxon>
        <taxon>Ecdysozoa</taxon>
        <taxon>Nematoda</taxon>
        <taxon>Enoplea</taxon>
        <taxon>Dorylaimia</taxon>
        <taxon>Mermithida</taxon>
        <taxon>Mermithoidea</taxon>
        <taxon>Mermithidae</taxon>
        <taxon>Romanomermis</taxon>
    </lineage>
</organism>
<dbReference type="Proteomes" id="UP000887565">
    <property type="component" value="Unplaced"/>
</dbReference>
<evidence type="ECO:0000313" key="2">
    <source>
        <dbReference type="WBParaSite" id="nRc.2.0.1.t35992-RA"/>
    </source>
</evidence>
<evidence type="ECO:0000313" key="1">
    <source>
        <dbReference type="Proteomes" id="UP000887565"/>
    </source>
</evidence>
<dbReference type="WBParaSite" id="nRc.2.0.1.t35992-RA">
    <property type="protein sequence ID" value="nRc.2.0.1.t35992-RA"/>
    <property type="gene ID" value="nRc.2.0.1.g35992"/>
</dbReference>
<keyword evidence="1" id="KW-1185">Reference proteome</keyword>